<name>A0AAF3EMQ4_9BILA</name>
<protein>
    <submittedName>
        <fullName evidence="2">Uncharacterized protein</fullName>
    </submittedName>
</protein>
<organism evidence="1 2">
    <name type="scientific">Mesorhabditis belari</name>
    <dbReference type="NCBI Taxonomy" id="2138241"/>
    <lineage>
        <taxon>Eukaryota</taxon>
        <taxon>Metazoa</taxon>
        <taxon>Ecdysozoa</taxon>
        <taxon>Nematoda</taxon>
        <taxon>Chromadorea</taxon>
        <taxon>Rhabditida</taxon>
        <taxon>Rhabditina</taxon>
        <taxon>Rhabditomorpha</taxon>
        <taxon>Rhabditoidea</taxon>
        <taxon>Rhabditidae</taxon>
        <taxon>Mesorhabditinae</taxon>
        <taxon>Mesorhabditis</taxon>
    </lineage>
</organism>
<evidence type="ECO:0000313" key="1">
    <source>
        <dbReference type="Proteomes" id="UP000887575"/>
    </source>
</evidence>
<sequence>MEIDILMHCDWDLCNDILTVDFLKEQRVKCFVTGLKAHCMAQACLMIYYKKTKSFVSGCFWQDSRYAQGRFEVGLYSFTDTTHFIICAIDYCNETPGKAVANLEEFDCRPQGFDVMALSNWSPDYAMGSDD</sequence>
<evidence type="ECO:0000313" key="2">
    <source>
        <dbReference type="WBParaSite" id="MBELARI_LOCUS15321"/>
    </source>
</evidence>
<keyword evidence="1" id="KW-1185">Reference proteome</keyword>
<dbReference type="AlphaFoldDB" id="A0AAF3EMQ4"/>
<dbReference type="WBParaSite" id="MBELARI_LOCUS15321">
    <property type="protein sequence ID" value="MBELARI_LOCUS15321"/>
    <property type="gene ID" value="MBELARI_LOCUS15321"/>
</dbReference>
<proteinExistence type="predicted"/>
<reference evidence="2" key="1">
    <citation type="submission" date="2024-02" db="UniProtKB">
        <authorList>
            <consortium name="WormBaseParasite"/>
        </authorList>
    </citation>
    <scope>IDENTIFICATION</scope>
</reference>
<accession>A0AAF3EMQ4</accession>
<dbReference type="Proteomes" id="UP000887575">
    <property type="component" value="Unassembled WGS sequence"/>
</dbReference>